<proteinExistence type="predicted"/>
<evidence type="ECO:0000256" key="1">
    <source>
        <dbReference type="SAM" id="MobiDB-lite"/>
    </source>
</evidence>
<reference evidence="4 5" key="1">
    <citation type="journal article" date="2024" name="Science">
        <title>Giant polyketide synthase enzymes in the biosynthesis of giant marine polyether toxins.</title>
        <authorList>
            <person name="Fallon T.R."/>
            <person name="Shende V.V."/>
            <person name="Wierzbicki I.H."/>
            <person name="Pendleton A.L."/>
            <person name="Watervoot N.F."/>
            <person name="Auber R.P."/>
            <person name="Gonzalez D.J."/>
            <person name="Wisecaver J.H."/>
            <person name="Moore B.S."/>
        </authorList>
    </citation>
    <scope>NUCLEOTIDE SEQUENCE [LARGE SCALE GENOMIC DNA]</scope>
    <source>
        <strain evidence="4 5">12B1</strain>
    </source>
</reference>
<feature type="domain" description="Dynein heavy chain AAA 5 extension" evidence="3">
    <location>
        <begin position="628"/>
        <end position="712"/>
    </location>
</feature>
<dbReference type="Pfam" id="PF12774">
    <property type="entry name" value="AAA_6"/>
    <property type="match status" value="1"/>
</dbReference>
<feature type="compositionally biased region" description="Polar residues" evidence="1">
    <location>
        <begin position="313"/>
        <end position="329"/>
    </location>
</feature>
<dbReference type="Gene3D" id="1.10.472.130">
    <property type="match status" value="1"/>
</dbReference>
<gene>
    <name evidence="4" type="ORF">AB1Y20_013190</name>
</gene>
<organism evidence="4 5">
    <name type="scientific">Prymnesium parvum</name>
    <name type="common">Toxic golden alga</name>
    <dbReference type="NCBI Taxonomy" id="97485"/>
    <lineage>
        <taxon>Eukaryota</taxon>
        <taxon>Haptista</taxon>
        <taxon>Haptophyta</taxon>
        <taxon>Prymnesiophyceae</taxon>
        <taxon>Prymnesiales</taxon>
        <taxon>Prymnesiaceae</taxon>
        <taxon>Prymnesium</taxon>
    </lineage>
</organism>
<dbReference type="InterPro" id="IPR043157">
    <property type="entry name" value="Dynein_AAA1S"/>
</dbReference>
<dbReference type="AlphaFoldDB" id="A0AB34IM22"/>
<evidence type="ECO:0000259" key="2">
    <source>
        <dbReference type="Pfam" id="PF12774"/>
    </source>
</evidence>
<comment type="caution">
    <text evidence="4">The sequence shown here is derived from an EMBL/GenBank/DDBJ whole genome shotgun (WGS) entry which is preliminary data.</text>
</comment>
<dbReference type="Proteomes" id="UP001515480">
    <property type="component" value="Unassembled WGS sequence"/>
</dbReference>
<keyword evidence="5" id="KW-1185">Reference proteome</keyword>
<dbReference type="GO" id="GO:0005524">
    <property type="term" value="F:ATP binding"/>
    <property type="evidence" value="ECO:0007669"/>
    <property type="project" value="InterPro"/>
</dbReference>
<accession>A0AB34IM22</accession>
<dbReference type="Pfam" id="PF12775">
    <property type="entry name" value="AAA_7"/>
    <property type="match status" value="1"/>
</dbReference>
<name>A0AB34IM22_PRYPA</name>
<dbReference type="GO" id="GO:0030286">
    <property type="term" value="C:dynein complex"/>
    <property type="evidence" value="ECO:0007669"/>
    <property type="project" value="InterPro"/>
</dbReference>
<dbReference type="GO" id="GO:0045505">
    <property type="term" value="F:dynein intermediate chain binding"/>
    <property type="evidence" value="ECO:0007669"/>
    <property type="project" value="InterPro"/>
</dbReference>
<protein>
    <recommendedName>
        <fullName evidence="6">Origin recognition complex subunit 4</fullName>
    </recommendedName>
</protein>
<evidence type="ECO:0000313" key="5">
    <source>
        <dbReference type="Proteomes" id="UP001515480"/>
    </source>
</evidence>
<feature type="domain" description="Dynein heavy chain hydrolytic ATP-binding dynein motor region" evidence="2">
    <location>
        <begin position="12"/>
        <end position="203"/>
    </location>
</feature>
<dbReference type="InterPro" id="IPR035699">
    <property type="entry name" value="AAA_6"/>
</dbReference>
<dbReference type="Pfam" id="PF17852">
    <property type="entry name" value="Dynein_AAA_lid"/>
    <property type="match status" value="1"/>
</dbReference>
<dbReference type="GO" id="GO:0007018">
    <property type="term" value="P:microtubule-based movement"/>
    <property type="evidence" value="ECO:0007669"/>
    <property type="project" value="InterPro"/>
</dbReference>
<feature type="region of interest" description="Disordered" evidence="1">
    <location>
        <begin position="282"/>
        <end position="334"/>
    </location>
</feature>
<dbReference type="InterPro" id="IPR027417">
    <property type="entry name" value="P-loop_NTPase"/>
</dbReference>
<dbReference type="GO" id="GO:0051959">
    <property type="term" value="F:dynein light intermediate chain binding"/>
    <property type="evidence" value="ECO:0007669"/>
    <property type="project" value="InterPro"/>
</dbReference>
<evidence type="ECO:0000259" key="3">
    <source>
        <dbReference type="Pfam" id="PF17852"/>
    </source>
</evidence>
<dbReference type="PANTHER" id="PTHR45703:SF36">
    <property type="entry name" value="DYNEIN HEAVY CHAIN, CYTOPLASMIC"/>
    <property type="match status" value="1"/>
</dbReference>
<feature type="compositionally biased region" description="Basic and acidic residues" evidence="1">
    <location>
        <begin position="282"/>
        <end position="293"/>
    </location>
</feature>
<feature type="region of interest" description="Disordered" evidence="1">
    <location>
        <begin position="426"/>
        <end position="447"/>
    </location>
</feature>
<sequence length="970" mass="107341">MPDHASGDKLRPLPAHLLQLLRPLSLEMPELELMLHANLIARGFLDAEGIAKLLVSLQEQGRALLPLQHCGHMGYGRLCMIVKSAADLRLTSQRRGQTESGLVALAAYRVLLPGLSSEEERSIRELIDTLFESVQVEAHEKTSQWHAISVAVRANIDKREGVDAILMQNDDFVEKAVQLHVMLISASNASSLLLLGPSGAGKSLLRSFIIDHLKESMVVSTEMAFKGLWRRAGDVAKDHYKGSQGQEERFESPKTAVIKMVLGLKNLSKNLKSTSVEAGFVNDEKDLSPRGDPDLSCTPLQSTPVPEDDARQSAPSKGSEAKSSINKSPLKNMETAPRSELQVIFPQAVGLDELIGCFVRFPHQSDPGNALQAATPEPTIASVGSRSNVGQDGAVQARKEKAVKKALLRSAALTYAKGAEVFEDDASEADDWLDDDHEDGDESQMDESLMSEDDARCPPGIHEVAHSGVMQGTQGQWQDGLLTSFVRRLNADRQLQHPEMNRATSRSWLVLDGDLHGDWAEMLVDMFFKRKLVLSNGEALSIPYHVTVVIEAQDAANASPALVAHSAVLALSESTISWQSLLRAWLKQQADRLPRNALRQFQRWADVTIEPTLISMRKQQLIPCSGAKVITEQRAMQNMLHLLSSIVRLHDHGSDSGPFVKVFDRYVVFSYIWAFGGDLPIARRNRFEPIGRKFIEAYIKDFPPAVSLFEFLPESRGAYLRPEQSELHPMLMPLAPLSPELPLFAPTSQAAICSFLLQVLTAENRNVLITGERGCGKSLLLRHFCRRRKYEESQPEDLYVTTEMRAHASSDAPSVQRTIESNVFDAADNRAKRAAARQSVPIQNGSSGVSQAQRVSAPPSSQFFSLGEHADPERTRRAVELWCHEAQLIFCDALPSSAHDKFYRTLKLVMAARLPKMKIACCSIQLARCCKSTPSFLRKSWCTISATGPTTISVRHVGMIEYSSIHRFKK</sequence>
<dbReference type="PANTHER" id="PTHR45703">
    <property type="entry name" value="DYNEIN HEAVY CHAIN"/>
    <property type="match status" value="1"/>
</dbReference>
<dbReference type="InterPro" id="IPR041466">
    <property type="entry name" value="Dynein_AAA5_ext"/>
</dbReference>
<evidence type="ECO:0008006" key="6">
    <source>
        <dbReference type="Google" id="ProtNLM"/>
    </source>
</evidence>
<dbReference type="Gene3D" id="3.40.50.300">
    <property type="entry name" value="P-loop containing nucleotide triphosphate hydrolases"/>
    <property type="match status" value="2"/>
</dbReference>
<dbReference type="Gene3D" id="1.10.8.710">
    <property type="match status" value="1"/>
</dbReference>
<dbReference type="EMBL" id="JBGBPQ010000023">
    <property type="protein sequence ID" value="KAL1500534.1"/>
    <property type="molecule type" value="Genomic_DNA"/>
</dbReference>
<dbReference type="InterPro" id="IPR026983">
    <property type="entry name" value="DHC"/>
</dbReference>
<evidence type="ECO:0000313" key="4">
    <source>
        <dbReference type="EMBL" id="KAL1500534.1"/>
    </source>
</evidence>